<accession>A0A4R1PJL4</accession>
<sequence length="269" mass="29994">MTNIVQLRNTGGFTRMDNELYEALIGADLSGRELRVALAVHRFTAGYNTETARIPAATIASLANLARENVSRIIGELIRQRVLYRAGGSKAPIGISPVSEWKIDPKHEDKKAKPETTLSVKSDTSLVSFPTHIKDSKDINSLTGVVDAERQPEQQPAEVPEAKPVRQKSSMPACPHQAIVDLYHEILPELPAVAILNDTRKRHLQSRWRENAVHRDLDFWREYFGMVKASAFLTGKVAGRMGAKPFRASFDWLINASNFVKVVEGNYHA</sequence>
<dbReference type="EMBL" id="SMMU01000029">
    <property type="protein sequence ID" value="TCL26846.1"/>
    <property type="molecule type" value="Genomic_DNA"/>
</dbReference>
<evidence type="ECO:0000259" key="2">
    <source>
        <dbReference type="Pfam" id="PF04492"/>
    </source>
</evidence>
<comment type="caution">
    <text evidence="3">The sequence shown here is derived from an EMBL/GenBank/DDBJ whole genome shotgun (WGS) entry which is preliminary data.</text>
</comment>
<name>A0A4R1PJL4_9GAMM</name>
<proteinExistence type="predicted"/>
<feature type="domain" description="Bacteriophage lambda Replication protein O N-terminal" evidence="2">
    <location>
        <begin position="12"/>
        <end position="101"/>
    </location>
</feature>
<dbReference type="InterPro" id="IPR036388">
    <property type="entry name" value="WH-like_DNA-bd_sf"/>
</dbReference>
<dbReference type="Gene3D" id="1.10.10.10">
    <property type="entry name" value="Winged helix-like DNA-binding domain superfamily/Winged helix DNA-binding domain"/>
    <property type="match status" value="1"/>
</dbReference>
<gene>
    <name evidence="3" type="ORF">EV691_12952</name>
</gene>
<evidence type="ECO:0000313" key="4">
    <source>
        <dbReference type="Proteomes" id="UP000295169"/>
    </source>
</evidence>
<organism evidence="3 4">
    <name type="scientific">Azotobacter chroococcum</name>
    <dbReference type="NCBI Taxonomy" id="353"/>
    <lineage>
        <taxon>Bacteria</taxon>
        <taxon>Pseudomonadati</taxon>
        <taxon>Pseudomonadota</taxon>
        <taxon>Gammaproteobacteria</taxon>
        <taxon>Pseudomonadales</taxon>
        <taxon>Pseudomonadaceae</taxon>
        <taxon>Azotobacter</taxon>
    </lineage>
</organism>
<evidence type="ECO:0000313" key="3">
    <source>
        <dbReference type="EMBL" id="TCL26846.1"/>
    </source>
</evidence>
<evidence type="ECO:0000256" key="1">
    <source>
        <dbReference type="SAM" id="MobiDB-lite"/>
    </source>
</evidence>
<dbReference type="Pfam" id="PF04492">
    <property type="entry name" value="Phage_rep_O"/>
    <property type="match status" value="1"/>
</dbReference>
<reference evidence="3 4" key="1">
    <citation type="submission" date="2019-03" db="EMBL/GenBank/DDBJ databases">
        <title>Genomic Encyclopedia of Type Strains, Phase IV (KMG-IV): sequencing the most valuable type-strain genomes for metagenomic binning, comparative biology and taxonomic classification.</title>
        <authorList>
            <person name="Goeker M."/>
        </authorList>
    </citation>
    <scope>NUCLEOTIDE SEQUENCE [LARGE SCALE GENOMIC DNA]</scope>
    <source>
        <strain evidence="3 4">DSM 2286</strain>
    </source>
</reference>
<dbReference type="NCBIfam" id="TIGR01610">
    <property type="entry name" value="phage_O_Nterm"/>
    <property type="match status" value="1"/>
</dbReference>
<protein>
    <submittedName>
        <fullName evidence="3">Phage replication protein O</fullName>
    </submittedName>
</protein>
<dbReference type="GO" id="GO:0006260">
    <property type="term" value="P:DNA replication"/>
    <property type="evidence" value="ECO:0007669"/>
    <property type="project" value="InterPro"/>
</dbReference>
<dbReference type="RefSeq" id="WP_131299045.1">
    <property type="nucleotide sequence ID" value="NZ_JBHLST010000024.1"/>
</dbReference>
<dbReference type="InterPro" id="IPR006497">
    <property type="entry name" value="Phage_lambda_VrpO_N"/>
</dbReference>
<dbReference type="Proteomes" id="UP000295169">
    <property type="component" value="Unassembled WGS sequence"/>
</dbReference>
<feature type="region of interest" description="Disordered" evidence="1">
    <location>
        <begin position="149"/>
        <end position="170"/>
    </location>
</feature>
<dbReference type="AlphaFoldDB" id="A0A4R1PJL4"/>